<dbReference type="AlphaFoldDB" id="A0A9I9E3T0"/>
<accession>A0A9I9E3T0</accession>
<reference evidence="1" key="1">
    <citation type="submission" date="2023-03" db="UniProtKB">
        <authorList>
            <consortium name="EnsemblPlants"/>
        </authorList>
    </citation>
    <scope>IDENTIFICATION</scope>
</reference>
<protein>
    <submittedName>
        <fullName evidence="1">Uncharacterized protein</fullName>
    </submittedName>
</protein>
<name>A0A9I9E3T0_CUCME</name>
<organism evidence="1">
    <name type="scientific">Cucumis melo</name>
    <name type="common">Muskmelon</name>
    <dbReference type="NCBI Taxonomy" id="3656"/>
    <lineage>
        <taxon>Eukaryota</taxon>
        <taxon>Viridiplantae</taxon>
        <taxon>Streptophyta</taxon>
        <taxon>Embryophyta</taxon>
        <taxon>Tracheophyta</taxon>
        <taxon>Spermatophyta</taxon>
        <taxon>Magnoliopsida</taxon>
        <taxon>eudicotyledons</taxon>
        <taxon>Gunneridae</taxon>
        <taxon>Pentapetalae</taxon>
        <taxon>rosids</taxon>
        <taxon>fabids</taxon>
        <taxon>Cucurbitales</taxon>
        <taxon>Cucurbitaceae</taxon>
        <taxon>Benincaseae</taxon>
        <taxon>Cucumis</taxon>
    </lineage>
</organism>
<sequence length="46" mass="5241">MRRGWVESDDWLCFNAAEGDGLTADTVGRRSHSGVRVFETERIPEM</sequence>
<evidence type="ECO:0000313" key="1">
    <source>
        <dbReference type="EnsemblPlants" id="MELO3C028292.2.1"/>
    </source>
</evidence>
<proteinExistence type="predicted"/>
<dbReference type="EnsemblPlants" id="MELO3C028292.2.1">
    <property type="protein sequence ID" value="MELO3C028292.2.1"/>
    <property type="gene ID" value="MELO3C028292.2"/>
</dbReference>
<dbReference type="Gramene" id="MELO3C028292.2.1">
    <property type="protein sequence ID" value="MELO3C028292.2.1"/>
    <property type="gene ID" value="MELO3C028292.2"/>
</dbReference>